<dbReference type="Gene3D" id="1.10.10.10">
    <property type="entry name" value="Winged helix-like DNA-binding domain superfamily/Winged helix DNA-binding domain"/>
    <property type="match status" value="1"/>
</dbReference>
<organism evidence="3">
    <name type="scientific">marine sediment metagenome</name>
    <dbReference type="NCBI Taxonomy" id="412755"/>
    <lineage>
        <taxon>unclassified sequences</taxon>
        <taxon>metagenomes</taxon>
        <taxon>ecological metagenomes</taxon>
    </lineage>
</organism>
<dbReference type="AlphaFoldDB" id="A0A0F9SI93"/>
<dbReference type="SUPFAM" id="SSF52172">
    <property type="entry name" value="CheY-like"/>
    <property type="match status" value="1"/>
</dbReference>
<evidence type="ECO:0000256" key="1">
    <source>
        <dbReference type="SAM" id="MobiDB-lite"/>
    </source>
</evidence>
<protein>
    <recommendedName>
        <fullName evidence="2">ANTAR domain-containing protein</fullName>
    </recommendedName>
</protein>
<dbReference type="InterPro" id="IPR049021">
    <property type="entry name" value="AmiR_N"/>
</dbReference>
<dbReference type="SMART" id="SM01012">
    <property type="entry name" value="ANTAR"/>
    <property type="match status" value="1"/>
</dbReference>
<sequence length="210" mass="23115">MSRSIQKTFRGLRALVIMAPDSGCQTLERTLRKLGLEVTVAPTMPTTGGTPVPFDVIFFDADANDGGDAIPDETAVAEFPLIALIGSEAPSRLARVVQNRAASHILKPVRSSGIFTALLLAMNEHAVRMRHKHVVQTLNRRLAGRRIVTKAVMQMMTRCGLSEEDAYDWLRREAMQRRIPMEDMARHAIGIGPDPAKGKGPQHSRATRPD</sequence>
<feature type="domain" description="ANTAR" evidence="2">
    <location>
        <begin position="128"/>
        <end position="189"/>
    </location>
</feature>
<dbReference type="Pfam" id="PF21332">
    <property type="entry name" value="AmiR_N"/>
    <property type="match status" value="1"/>
</dbReference>
<dbReference type="Gene3D" id="3.40.50.2300">
    <property type="match status" value="1"/>
</dbReference>
<dbReference type="EMBL" id="LAZR01000638">
    <property type="protein sequence ID" value="KKN62017.1"/>
    <property type="molecule type" value="Genomic_DNA"/>
</dbReference>
<dbReference type="Pfam" id="PF03861">
    <property type="entry name" value="ANTAR"/>
    <property type="match status" value="1"/>
</dbReference>
<feature type="compositionally biased region" description="Basic residues" evidence="1">
    <location>
        <begin position="200"/>
        <end position="210"/>
    </location>
</feature>
<dbReference type="PIRSF" id="PIRSF036382">
    <property type="entry name" value="RR_antiterm"/>
    <property type="match status" value="1"/>
</dbReference>
<evidence type="ECO:0000313" key="3">
    <source>
        <dbReference type="EMBL" id="KKN62017.1"/>
    </source>
</evidence>
<comment type="caution">
    <text evidence="3">The sequence shown here is derived from an EMBL/GenBank/DDBJ whole genome shotgun (WGS) entry which is preliminary data.</text>
</comment>
<evidence type="ECO:0000259" key="2">
    <source>
        <dbReference type="PROSITE" id="PS50921"/>
    </source>
</evidence>
<gene>
    <name evidence="3" type="ORF">LCGC14_0516230</name>
</gene>
<dbReference type="InterPro" id="IPR011006">
    <property type="entry name" value="CheY-like_superfamily"/>
</dbReference>
<dbReference type="GO" id="GO:0003723">
    <property type="term" value="F:RNA binding"/>
    <property type="evidence" value="ECO:0007669"/>
    <property type="project" value="InterPro"/>
</dbReference>
<dbReference type="InterPro" id="IPR036388">
    <property type="entry name" value="WH-like_DNA-bd_sf"/>
</dbReference>
<name>A0A0F9SI93_9ZZZZ</name>
<accession>A0A0F9SI93</accession>
<dbReference type="PROSITE" id="PS50921">
    <property type="entry name" value="ANTAR"/>
    <property type="match status" value="1"/>
</dbReference>
<proteinExistence type="predicted"/>
<dbReference type="InterPro" id="IPR005561">
    <property type="entry name" value="ANTAR"/>
</dbReference>
<feature type="region of interest" description="Disordered" evidence="1">
    <location>
        <begin position="189"/>
        <end position="210"/>
    </location>
</feature>
<dbReference type="InterPro" id="IPR008327">
    <property type="entry name" value="Sig_transdc_resp-reg_antiterm"/>
</dbReference>
<reference evidence="3" key="1">
    <citation type="journal article" date="2015" name="Nature">
        <title>Complex archaea that bridge the gap between prokaryotes and eukaryotes.</title>
        <authorList>
            <person name="Spang A."/>
            <person name="Saw J.H."/>
            <person name="Jorgensen S.L."/>
            <person name="Zaremba-Niedzwiedzka K."/>
            <person name="Martijn J."/>
            <person name="Lind A.E."/>
            <person name="van Eijk R."/>
            <person name="Schleper C."/>
            <person name="Guy L."/>
            <person name="Ettema T.J."/>
        </authorList>
    </citation>
    <scope>NUCLEOTIDE SEQUENCE</scope>
</reference>